<evidence type="ECO:0000256" key="5">
    <source>
        <dbReference type="ARBA" id="ARBA00022989"/>
    </source>
</evidence>
<accession>A0A6P2BZM8</accession>
<name>A0A6P2BZM8_9ACTN</name>
<keyword evidence="10" id="KW-1185">Reference proteome</keyword>
<dbReference type="GO" id="GO:0005886">
    <property type="term" value="C:plasma membrane"/>
    <property type="evidence" value="ECO:0007669"/>
    <property type="project" value="UniProtKB-SubCell"/>
</dbReference>
<dbReference type="PROSITE" id="PS00216">
    <property type="entry name" value="SUGAR_TRANSPORT_1"/>
    <property type="match status" value="1"/>
</dbReference>
<organism evidence="9 10">
    <name type="scientific">Trebonia kvetii</name>
    <dbReference type="NCBI Taxonomy" id="2480626"/>
    <lineage>
        <taxon>Bacteria</taxon>
        <taxon>Bacillati</taxon>
        <taxon>Actinomycetota</taxon>
        <taxon>Actinomycetes</taxon>
        <taxon>Streptosporangiales</taxon>
        <taxon>Treboniaceae</taxon>
        <taxon>Trebonia</taxon>
    </lineage>
</organism>
<gene>
    <name evidence="9" type="ORF">EAS64_19565</name>
</gene>
<feature type="transmembrane region" description="Helical" evidence="7">
    <location>
        <begin position="67"/>
        <end position="89"/>
    </location>
</feature>
<dbReference type="Proteomes" id="UP000460272">
    <property type="component" value="Unassembled WGS sequence"/>
</dbReference>
<evidence type="ECO:0000313" key="9">
    <source>
        <dbReference type="EMBL" id="TVZ04554.1"/>
    </source>
</evidence>
<keyword evidence="6 7" id="KW-0472">Membrane</keyword>
<dbReference type="InterPro" id="IPR036259">
    <property type="entry name" value="MFS_trans_sf"/>
</dbReference>
<dbReference type="SUPFAM" id="SSF103473">
    <property type="entry name" value="MFS general substrate transporter"/>
    <property type="match status" value="1"/>
</dbReference>
<dbReference type="InterPro" id="IPR011701">
    <property type="entry name" value="MFS"/>
</dbReference>
<comment type="subcellular location">
    <subcellularLocation>
        <location evidence="1">Cell membrane</location>
        <topology evidence="1">Multi-pass membrane protein</topology>
    </subcellularLocation>
</comment>
<evidence type="ECO:0000256" key="1">
    <source>
        <dbReference type="ARBA" id="ARBA00004651"/>
    </source>
</evidence>
<dbReference type="RefSeq" id="WP_145854624.1">
    <property type="nucleotide sequence ID" value="NZ_RPFW01000003.1"/>
</dbReference>
<dbReference type="Gene3D" id="1.20.1720.10">
    <property type="entry name" value="Multidrug resistance protein D"/>
    <property type="match status" value="1"/>
</dbReference>
<sequence length="107" mass="11248">MVVLDATVVNIALPTAQRDLAFSNANRQWVVTAYSLAFGGLLLVGGRMSDLVGRKRMLIIGRAVHSYAVTFWVSAGIFAGAAVVCGLVLRPGVLEQPDSETAVFAAA</sequence>
<feature type="transmembrane region" description="Helical" evidence="7">
    <location>
        <begin position="29"/>
        <end position="46"/>
    </location>
</feature>
<evidence type="ECO:0000259" key="8">
    <source>
        <dbReference type="PROSITE" id="PS50850"/>
    </source>
</evidence>
<reference evidence="9 10" key="1">
    <citation type="submission" date="2018-11" db="EMBL/GenBank/DDBJ databases">
        <title>Trebonia kvetii gen.nov., sp.nov., a novel acidophilic actinobacterium, and proposal of the new actinobacterial family Treboniaceae fam. nov.</title>
        <authorList>
            <person name="Rapoport D."/>
            <person name="Sagova-Mareckova M."/>
            <person name="Sedlacek I."/>
            <person name="Provaznik J."/>
            <person name="Kralova S."/>
            <person name="Pavlinic D."/>
            <person name="Benes V."/>
            <person name="Kopecky J."/>
        </authorList>
    </citation>
    <scope>NUCLEOTIDE SEQUENCE [LARGE SCALE GENOMIC DNA]</scope>
    <source>
        <strain evidence="9 10">15Tr583</strain>
    </source>
</reference>
<evidence type="ECO:0000313" key="10">
    <source>
        <dbReference type="Proteomes" id="UP000460272"/>
    </source>
</evidence>
<comment type="caution">
    <text evidence="9">The sequence shown here is derived from an EMBL/GenBank/DDBJ whole genome shotgun (WGS) entry which is preliminary data.</text>
</comment>
<dbReference type="PROSITE" id="PS50850">
    <property type="entry name" value="MFS"/>
    <property type="match status" value="1"/>
</dbReference>
<evidence type="ECO:0000256" key="2">
    <source>
        <dbReference type="ARBA" id="ARBA00022448"/>
    </source>
</evidence>
<evidence type="ECO:0000256" key="7">
    <source>
        <dbReference type="SAM" id="Phobius"/>
    </source>
</evidence>
<dbReference type="InterPro" id="IPR005829">
    <property type="entry name" value="Sugar_transporter_CS"/>
</dbReference>
<dbReference type="Pfam" id="PF07690">
    <property type="entry name" value="MFS_1"/>
    <property type="match status" value="1"/>
</dbReference>
<dbReference type="OrthoDB" id="7375466at2"/>
<feature type="domain" description="Major facilitator superfamily (MFS) profile" evidence="8">
    <location>
        <begin position="1"/>
        <end position="107"/>
    </location>
</feature>
<dbReference type="PANTHER" id="PTHR42718:SF46">
    <property type="entry name" value="BLR6921 PROTEIN"/>
    <property type="match status" value="1"/>
</dbReference>
<dbReference type="InterPro" id="IPR020846">
    <property type="entry name" value="MFS_dom"/>
</dbReference>
<evidence type="ECO:0000256" key="4">
    <source>
        <dbReference type="ARBA" id="ARBA00022692"/>
    </source>
</evidence>
<dbReference type="GO" id="GO:0022857">
    <property type="term" value="F:transmembrane transporter activity"/>
    <property type="evidence" value="ECO:0007669"/>
    <property type="project" value="InterPro"/>
</dbReference>
<keyword evidence="5 7" id="KW-1133">Transmembrane helix</keyword>
<keyword evidence="4 7" id="KW-0812">Transmembrane</keyword>
<evidence type="ECO:0000256" key="6">
    <source>
        <dbReference type="ARBA" id="ARBA00023136"/>
    </source>
</evidence>
<keyword evidence="2" id="KW-0813">Transport</keyword>
<keyword evidence="3" id="KW-1003">Cell membrane</keyword>
<evidence type="ECO:0000256" key="3">
    <source>
        <dbReference type="ARBA" id="ARBA00022475"/>
    </source>
</evidence>
<dbReference type="PANTHER" id="PTHR42718">
    <property type="entry name" value="MAJOR FACILITATOR SUPERFAMILY MULTIDRUG TRANSPORTER MFSC"/>
    <property type="match status" value="1"/>
</dbReference>
<dbReference type="AlphaFoldDB" id="A0A6P2BZM8"/>
<protein>
    <submittedName>
        <fullName evidence="9">MFS transporter</fullName>
    </submittedName>
</protein>
<proteinExistence type="predicted"/>
<dbReference type="EMBL" id="RPFW01000003">
    <property type="protein sequence ID" value="TVZ04554.1"/>
    <property type="molecule type" value="Genomic_DNA"/>
</dbReference>